<dbReference type="STRING" id="763407.A0A163B1L0"/>
<keyword evidence="3" id="KW-0472">Membrane</keyword>
<organism evidence="5 6">
    <name type="scientific">Phycomyces blakesleeanus (strain ATCC 8743b / DSM 1359 / FGSC 10004 / NBRC 33097 / NRRL 1555)</name>
    <dbReference type="NCBI Taxonomy" id="763407"/>
    <lineage>
        <taxon>Eukaryota</taxon>
        <taxon>Fungi</taxon>
        <taxon>Fungi incertae sedis</taxon>
        <taxon>Mucoromycota</taxon>
        <taxon>Mucoromycotina</taxon>
        <taxon>Mucoromycetes</taxon>
        <taxon>Mucorales</taxon>
        <taxon>Phycomycetaceae</taxon>
        <taxon>Phycomyces</taxon>
    </lineage>
</organism>
<evidence type="ECO:0000256" key="2">
    <source>
        <dbReference type="SAM" id="MobiDB-lite"/>
    </source>
</evidence>
<dbReference type="GO" id="GO:0035091">
    <property type="term" value="F:phosphatidylinositol binding"/>
    <property type="evidence" value="ECO:0007669"/>
    <property type="project" value="InterPro"/>
</dbReference>
<gene>
    <name evidence="5" type="ORF">PHYBLDRAFT_141652</name>
</gene>
<dbReference type="VEuPathDB" id="FungiDB:PHYBLDRAFT_141652"/>
<reference evidence="6" key="1">
    <citation type="submission" date="2015-06" db="EMBL/GenBank/DDBJ databases">
        <title>Expansion of signal transduction pathways in fungi by whole-genome duplication.</title>
        <authorList>
            <consortium name="DOE Joint Genome Institute"/>
            <person name="Corrochano L.M."/>
            <person name="Kuo A."/>
            <person name="Marcet-Houben M."/>
            <person name="Polaino S."/>
            <person name="Salamov A."/>
            <person name="Villalobos J.M."/>
            <person name="Alvarez M.I."/>
            <person name="Avalos J."/>
            <person name="Benito E.P."/>
            <person name="Benoit I."/>
            <person name="Burger G."/>
            <person name="Camino L.P."/>
            <person name="Canovas D."/>
            <person name="Cerda-Olmedo E."/>
            <person name="Cheng J.-F."/>
            <person name="Dominguez A."/>
            <person name="Elias M."/>
            <person name="Eslava A.P."/>
            <person name="Glaser F."/>
            <person name="Grimwood J."/>
            <person name="Gutierrez G."/>
            <person name="Heitman J."/>
            <person name="Henrissat B."/>
            <person name="Iturriaga E.A."/>
            <person name="Lang B.F."/>
            <person name="Lavin J.L."/>
            <person name="Lee S."/>
            <person name="Li W."/>
            <person name="Lindquist E."/>
            <person name="Lopez-Garcia S."/>
            <person name="Luque E.M."/>
            <person name="Marcos A.T."/>
            <person name="Martin J."/>
            <person name="McCluskey K."/>
            <person name="Medina H.R."/>
            <person name="Miralles-Duran A."/>
            <person name="Miyazaki A."/>
            <person name="Munoz-Torres E."/>
            <person name="Oguiza J.A."/>
            <person name="Ohm R."/>
            <person name="Olmedo M."/>
            <person name="Orejas M."/>
            <person name="Ortiz-Castellanos L."/>
            <person name="Pisabarro A.G."/>
            <person name="Rodriguez-Romero J."/>
            <person name="Ruiz-Herrera J."/>
            <person name="Ruiz-Vazquez R."/>
            <person name="Sanz C."/>
            <person name="Schackwitz W."/>
            <person name="Schmutz J."/>
            <person name="Shahriari M."/>
            <person name="Shelest E."/>
            <person name="Silva-Franco F."/>
            <person name="Soanes D."/>
            <person name="Syed K."/>
            <person name="Tagua V.G."/>
            <person name="Talbot N.J."/>
            <person name="Thon M."/>
            <person name="De vries R.P."/>
            <person name="Wiebenga A."/>
            <person name="Yadav J.S."/>
            <person name="Braun E.L."/>
            <person name="Baker S."/>
            <person name="Garre V."/>
            <person name="Horwitz B."/>
            <person name="Torres-Martinez S."/>
            <person name="Idnurm A."/>
            <person name="Herrera-Estrella A."/>
            <person name="Gabaldon T."/>
            <person name="Grigoriev I.V."/>
        </authorList>
    </citation>
    <scope>NUCLEOTIDE SEQUENCE [LARGE SCALE GENOMIC DNA]</scope>
    <source>
        <strain evidence="6">NRRL 1555(-)</strain>
    </source>
</reference>
<evidence type="ECO:0000259" key="4">
    <source>
        <dbReference type="PROSITE" id="PS51207"/>
    </source>
</evidence>
<sequence length="863" mass="97004">MLGCTCVRNMFAGLSTLLRAAGSCVEWDDPTVQNLCRGLAGYYVVILSIILLADGYLFLVFLGIGFIWGTISKNNSNPPTSHITDASEYHVEHLAVDEPLSEAAFVNEYKTLELFYPPLTNACTQLIEYFLEEFVVSWWKPLNEHGSPDFLDSIRARLNGSVSRLEKMLIKQKRNDLVMATVFGVANTLIIHMRECKAYEVADVPLDIYVEEHPQSPFAQLLSRAEQQNQMRALSSTILRRMLPKTDTDSGVVMRLLRELLATHLFGNILHACSDPDFINSWIVHYLAKDQPMVATEDNTDTEGDIFRDVVEKATEHVIASQAADIEPSISSNISINTNVEKMIPRQLVYAHGTINFSVMDNSPDQGDRIDKETLSFIIQIERPAMEETSVSEGGGYVITRTYPDFEVFHAILLANNPKRVARLGLRLPLDRARSWLKRGNQASAAGPVDSQSIGDSLERYLQLVVADDELGCEPAIVGFLAKERGDSESSFADSYGGSSNNSGEDSVVNSPTISVSSPSQLSVSRAISRFTSTRSKRKMGQESPTQGPLIPSATVEEEVVAPVVSIVPTGIEKKAEGETLSPDDVELLIETTFALVVEMFDLTTTNNKAWMRRSLLNLIREIVRRLYTELVAEQYNDYIQTLLSPDALTQQVTDLVQRFWPDGRWSPGGASRTDGEIEATRRQARTLLIQDAIPNALRQLIGDQNCSLSMERVWQRLQDPALNRVVILQLLERTLKPIFDARKSPTTRAKLLQSMVTQLELTVTYKQSARSPSSHLYFPLLERDSKSTDNTQEAPSLYVMDHFLFLIMDYHNAKLEQYARKSPSSEDQRTRTYRFCLTIDDSTTNEKESSDHRFFNRLQHYN</sequence>
<dbReference type="InParanoid" id="A0A163B1L0"/>
<dbReference type="Proteomes" id="UP000077315">
    <property type="component" value="Unassembled WGS sequence"/>
</dbReference>
<accession>A0A163B1L0</accession>
<dbReference type="Pfam" id="PF02194">
    <property type="entry name" value="PXA"/>
    <property type="match status" value="1"/>
</dbReference>
<dbReference type="GeneID" id="28991543"/>
<feature type="compositionally biased region" description="Low complexity" evidence="2">
    <location>
        <begin position="507"/>
        <end position="521"/>
    </location>
</feature>
<dbReference type="OrthoDB" id="120967at2759"/>
<dbReference type="InterPro" id="IPR013937">
    <property type="entry name" value="Sorting_nexin_C"/>
</dbReference>
<feature type="domain" description="PXA" evidence="4">
    <location>
        <begin position="116"/>
        <end position="291"/>
    </location>
</feature>
<dbReference type="Pfam" id="PF08628">
    <property type="entry name" value="Nexin_C"/>
    <property type="match status" value="1"/>
</dbReference>
<evidence type="ECO:0000256" key="3">
    <source>
        <dbReference type="SAM" id="Phobius"/>
    </source>
</evidence>
<feature type="region of interest" description="Disordered" evidence="2">
    <location>
        <begin position="488"/>
        <end position="521"/>
    </location>
</feature>
<keyword evidence="3" id="KW-1133">Transmembrane helix</keyword>
<dbReference type="CDD" id="cd06093">
    <property type="entry name" value="PX_domain"/>
    <property type="match status" value="1"/>
</dbReference>
<keyword evidence="3" id="KW-0812">Transmembrane</keyword>
<dbReference type="SMART" id="SM00313">
    <property type="entry name" value="PXA"/>
    <property type="match status" value="1"/>
</dbReference>
<feature type="transmembrane region" description="Helical" evidence="3">
    <location>
        <begin position="41"/>
        <end position="68"/>
    </location>
</feature>
<dbReference type="InterPro" id="IPR036871">
    <property type="entry name" value="PX_dom_sf"/>
</dbReference>
<feature type="compositionally biased region" description="Polar residues" evidence="2">
    <location>
        <begin position="489"/>
        <end position="505"/>
    </location>
</feature>
<name>A0A163B1L0_PHYB8</name>
<dbReference type="PANTHER" id="PTHR22775:SF47">
    <property type="entry name" value="MEIOTICALLY UP-REGULATED GENE 122 PROTEIN"/>
    <property type="match status" value="1"/>
</dbReference>
<evidence type="ECO:0000313" key="5">
    <source>
        <dbReference type="EMBL" id="OAD77791.1"/>
    </source>
</evidence>
<dbReference type="FunCoup" id="A0A163B1L0">
    <property type="interactions" value="347"/>
</dbReference>
<dbReference type="PANTHER" id="PTHR22775">
    <property type="entry name" value="SORTING NEXIN"/>
    <property type="match status" value="1"/>
</dbReference>
<dbReference type="Gene3D" id="3.30.1520.10">
    <property type="entry name" value="Phox-like domain"/>
    <property type="match status" value="1"/>
</dbReference>
<dbReference type="RefSeq" id="XP_018295831.1">
    <property type="nucleotide sequence ID" value="XM_018430637.1"/>
</dbReference>
<dbReference type="InterPro" id="IPR003114">
    <property type="entry name" value="Phox_assoc"/>
</dbReference>
<evidence type="ECO:0000256" key="1">
    <source>
        <dbReference type="ARBA" id="ARBA00010883"/>
    </source>
</evidence>
<proteinExistence type="inferred from homology"/>
<comment type="similarity">
    <text evidence="1">Belongs to the sorting nexin family.</text>
</comment>
<evidence type="ECO:0000313" key="6">
    <source>
        <dbReference type="Proteomes" id="UP000077315"/>
    </source>
</evidence>
<dbReference type="PROSITE" id="PS51207">
    <property type="entry name" value="PXA"/>
    <property type="match status" value="1"/>
</dbReference>
<protein>
    <recommendedName>
        <fullName evidence="4">PXA domain-containing protein</fullName>
    </recommendedName>
</protein>
<dbReference type="EMBL" id="KV440974">
    <property type="protein sequence ID" value="OAD77791.1"/>
    <property type="molecule type" value="Genomic_DNA"/>
</dbReference>
<dbReference type="AlphaFoldDB" id="A0A163B1L0"/>
<keyword evidence="6" id="KW-1185">Reference proteome</keyword>